<dbReference type="GO" id="GO:0007060">
    <property type="term" value="P:male meiosis chromosome segregation"/>
    <property type="evidence" value="ECO:0007669"/>
    <property type="project" value="UniProtKB-ARBA"/>
</dbReference>
<evidence type="ECO:0000256" key="1">
    <source>
        <dbReference type="ARBA" id="ARBA00008294"/>
    </source>
</evidence>
<protein>
    <recommendedName>
        <fullName evidence="10">Serine/threonine-protein phosphatase</fullName>
        <ecNumber evidence="10">3.1.3.16</ecNumber>
    </recommendedName>
</protein>
<feature type="compositionally biased region" description="Basic and acidic residues" evidence="11">
    <location>
        <begin position="381"/>
        <end position="419"/>
    </location>
</feature>
<dbReference type="GO" id="GO:0097723">
    <property type="term" value="P:amoeboid sperm motility"/>
    <property type="evidence" value="ECO:0007669"/>
    <property type="project" value="UniProtKB-ARBA"/>
</dbReference>
<dbReference type="InterPro" id="IPR029052">
    <property type="entry name" value="Metallo-depent_PP-like"/>
</dbReference>
<dbReference type="PROSITE" id="PS00125">
    <property type="entry name" value="SER_THR_PHOSPHATASE"/>
    <property type="match status" value="1"/>
</dbReference>
<keyword evidence="14" id="KW-1185">Reference proteome</keyword>
<dbReference type="GO" id="GO:0031143">
    <property type="term" value="C:pseudopodium"/>
    <property type="evidence" value="ECO:0007669"/>
    <property type="project" value="UniProtKB-SubCell"/>
</dbReference>
<dbReference type="PRINTS" id="PR00114">
    <property type="entry name" value="STPHPHTASE"/>
</dbReference>
<dbReference type="OrthoDB" id="1930084at2759"/>
<feature type="compositionally biased region" description="Basic and acidic residues" evidence="11">
    <location>
        <begin position="340"/>
        <end position="365"/>
    </location>
</feature>
<evidence type="ECO:0000256" key="9">
    <source>
        <dbReference type="ARBA" id="ARBA00054219"/>
    </source>
</evidence>
<feature type="domain" description="Serine/threonine specific protein phosphatases" evidence="12">
    <location>
        <begin position="124"/>
        <end position="129"/>
    </location>
</feature>
<feature type="region of interest" description="Disordered" evidence="11">
    <location>
        <begin position="308"/>
        <end position="445"/>
    </location>
</feature>
<dbReference type="AlphaFoldDB" id="A0A811KBN1"/>
<dbReference type="GO" id="GO:0018991">
    <property type="term" value="P:egg-laying behavior"/>
    <property type="evidence" value="ECO:0007669"/>
    <property type="project" value="UniProtKB-ARBA"/>
</dbReference>
<dbReference type="EMBL" id="CAJFDH010000002">
    <property type="protein sequence ID" value="CAD5212636.1"/>
    <property type="molecule type" value="Genomic_DNA"/>
</dbReference>
<keyword evidence="5" id="KW-0464">Manganese</keyword>
<dbReference type="EMBL" id="CAJFCW020000002">
    <property type="protein sequence ID" value="CAG9097025.1"/>
    <property type="molecule type" value="Genomic_DNA"/>
</dbReference>
<dbReference type="InterPro" id="IPR050341">
    <property type="entry name" value="PP1_catalytic_subunit"/>
</dbReference>
<evidence type="ECO:0000313" key="13">
    <source>
        <dbReference type="EMBL" id="CAD5212636.1"/>
    </source>
</evidence>
<evidence type="ECO:0000256" key="8">
    <source>
        <dbReference type="ARBA" id="ARBA00048336"/>
    </source>
</evidence>
<dbReference type="FunFam" id="3.60.21.10:FF:000026">
    <property type="entry name" value="Serine/threonine-protein phosphatase"/>
    <property type="match status" value="1"/>
</dbReference>
<evidence type="ECO:0000256" key="3">
    <source>
        <dbReference type="ARBA" id="ARBA00022801"/>
    </source>
</evidence>
<evidence type="ECO:0000256" key="5">
    <source>
        <dbReference type="ARBA" id="ARBA00023211"/>
    </source>
</evidence>
<dbReference type="InterPro" id="IPR004843">
    <property type="entry name" value="Calcineurin-like_PHP"/>
</dbReference>
<proteinExistence type="inferred from homology"/>
<sequence length="445" mass="50424">MDKMEKFSDSELDKLMCHLLCSGTPLTGLTKIVTEENLTKIALVVSEIFNEQGSLVELNGPVNICGDLHGQYGDLLRLFNKCGFPPETNYLFLGDYVDRGPSSIETVSLLFCYKIKYPESVFLLRGNHETRPVNQVYGFYEECLRRYSEELYNVYSDTFMFMPFCGLVGDKILCMHGGISPMLKNLDQLRNLKRPLEPVGPIMEMDVLWADPLAGINGFVPNRRGASYYFGEDALNEMLQILDLDMVVRAHQVVQDGFEFFANRKLVTIFSAPHYCGQFNNAAAVLKVTEDLSCSFVQLKPYVMEGDRDNKTIPTFAPERERKAYTPQLESTRMPVAPPEKAKPSPEKMKAAFEKPKFSTEKTKFSSDMSKGSNEFSSDSNDSKKEKSQGARSRSREKSGKSGKTFKDGIKKELSRAHTSDSTQTSEKTEKTYKKIRDRRKPTKK</sequence>
<reference evidence="13" key="1">
    <citation type="submission" date="2020-09" db="EMBL/GenBank/DDBJ databases">
        <authorList>
            <person name="Kikuchi T."/>
        </authorList>
    </citation>
    <scope>NUCLEOTIDE SEQUENCE</scope>
    <source>
        <strain evidence="13">SH1</strain>
    </source>
</reference>
<dbReference type="EC" id="3.1.3.16" evidence="10"/>
<dbReference type="GO" id="GO:0005634">
    <property type="term" value="C:nucleus"/>
    <property type="evidence" value="ECO:0007669"/>
    <property type="project" value="TreeGrafter"/>
</dbReference>
<dbReference type="PANTHER" id="PTHR11668:SF199">
    <property type="entry name" value="SERINE_THREONINE-PROTEIN PHOSPHATASE"/>
    <property type="match status" value="1"/>
</dbReference>
<comment type="catalytic activity">
    <reaction evidence="7">
        <text>O-phospho-L-seryl-[protein] + H2O = L-seryl-[protein] + phosphate</text>
        <dbReference type="Rhea" id="RHEA:20629"/>
        <dbReference type="Rhea" id="RHEA-COMP:9863"/>
        <dbReference type="Rhea" id="RHEA-COMP:11604"/>
        <dbReference type="ChEBI" id="CHEBI:15377"/>
        <dbReference type="ChEBI" id="CHEBI:29999"/>
        <dbReference type="ChEBI" id="CHEBI:43474"/>
        <dbReference type="ChEBI" id="CHEBI:83421"/>
        <dbReference type="EC" id="3.1.3.16"/>
    </reaction>
</comment>
<name>A0A811KBN1_9BILA</name>
<dbReference type="SUPFAM" id="SSF56300">
    <property type="entry name" value="Metallo-dependent phosphatases"/>
    <property type="match status" value="1"/>
</dbReference>
<evidence type="ECO:0000256" key="10">
    <source>
        <dbReference type="RuleBase" id="RU004273"/>
    </source>
</evidence>
<keyword evidence="2" id="KW-0479">Metal-binding</keyword>
<dbReference type="Pfam" id="PF00149">
    <property type="entry name" value="Metallophos"/>
    <property type="match status" value="1"/>
</dbReference>
<comment type="catalytic activity">
    <reaction evidence="8 10">
        <text>O-phospho-L-threonyl-[protein] + H2O = L-threonyl-[protein] + phosphate</text>
        <dbReference type="Rhea" id="RHEA:47004"/>
        <dbReference type="Rhea" id="RHEA-COMP:11060"/>
        <dbReference type="Rhea" id="RHEA-COMP:11605"/>
        <dbReference type="ChEBI" id="CHEBI:15377"/>
        <dbReference type="ChEBI" id="CHEBI:30013"/>
        <dbReference type="ChEBI" id="CHEBI:43474"/>
        <dbReference type="ChEBI" id="CHEBI:61977"/>
        <dbReference type="EC" id="3.1.3.16"/>
    </reaction>
</comment>
<dbReference type="GO" id="GO:0031272">
    <property type="term" value="P:regulation of pseudopodium assembly"/>
    <property type="evidence" value="ECO:0007669"/>
    <property type="project" value="UniProtKB-ARBA"/>
</dbReference>
<evidence type="ECO:0000256" key="7">
    <source>
        <dbReference type="ARBA" id="ARBA00047761"/>
    </source>
</evidence>
<organism evidence="13 14">
    <name type="scientific">Bursaphelenchus okinawaensis</name>
    <dbReference type="NCBI Taxonomy" id="465554"/>
    <lineage>
        <taxon>Eukaryota</taxon>
        <taxon>Metazoa</taxon>
        <taxon>Ecdysozoa</taxon>
        <taxon>Nematoda</taxon>
        <taxon>Chromadorea</taxon>
        <taxon>Rhabditida</taxon>
        <taxon>Tylenchina</taxon>
        <taxon>Tylenchomorpha</taxon>
        <taxon>Aphelenchoidea</taxon>
        <taxon>Aphelenchoididae</taxon>
        <taxon>Bursaphelenchus</taxon>
    </lineage>
</organism>
<dbReference type="Proteomes" id="UP000783686">
    <property type="component" value="Unassembled WGS sequence"/>
</dbReference>
<dbReference type="GO" id="GO:0000785">
    <property type="term" value="C:chromatin"/>
    <property type="evidence" value="ECO:0007669"/>
    <property type="project" value="UniProtKB-ARBA"/>
</dbReference>
<feature type="compositionally biased region" description="Basic residues" evidence="11">
    <location>
        <begin position="436"/>
        <end position="445"/>
    </location>
</feature>
<dbReference type="PANTHER" id="PTHR11668">
    <property type="entry name" value="SERINE/THREONINE PROTEIN PHOSPHATASE"/>
    <property type="match status" value="1"/>
</dbReference>
<dbReference type="SMART" id="SM00156">
    <property type="entry name" value="PP2Ac"/>
    <property type="match status" value="1"/>
</dbReference>
<keyword evidence="4" id="KW-0904">Protein phosphatase</keyword>
<comment type="subcellular location">
    <subcellularLocation>
        <location evidence="6">Cell projection</location>
        <location evidence="6">Pseudopodium</location>
    </subcellularLocation>
</comment>
<dbReference type="GO" id="GO:0046872">
    <property type="term" value="F:metal ion binding"/>
    <property type="evidence" value="ECO:0007669"/>
    <property type="project" value="UniProtKB-KW"/>
</dbReference>
<comment type="function">
    <text evidence="9">Probable phosphatase which plays a redundant role with gsp-4 in spermatogenesis by regulating sister chromatid segregation during meiosis. In addition, involved in sperm motility by controlling the dynamic disassembly of major sperm proteins (MSP) in the spermatozoan pseudopodium.</text>
</comment>
<keyword evidence="3 10" id="KW-0378">Hydrolase</keyword>
<evidence type="ECO:0000256" key="4">
    <source>
        <dbReference type="ARBA" id="ARBA00022912"/>
    </source>
</evidence>
<comment type="caution">
    <text evidence="13">The sequence shown here is derived from an EMBL/GenBank/DDBJ whole genome shotgun (WGS) entry which is preliminary data.</text>
</comment>
<dbReference type="GO" id="GO:0004722">
    <property type="term" value="F:protein serine/threonine phosphatase activity"/>
    <property type="evidence" value="ECO:0007669"/>
    <property type="project" value="UniProtKB-EC"/>
</dbReference>
<evidence type="ECO:0000259" key="12">
    <source>
        <dbReference type="PROSITE" id="PS00125"/>
    </source>
</evidence>
<evidence type="ECO:0000256" key="11">
    <source>
        <dbReference type="SAM" id="MobiDB-lite"/>
    </source>
</evidence>
<evidence type="ECO:0000256" key="6">
    <source>
        <dbReference type="ARBA" id="ARBA00037818"/>
    </source>
</evidence>
<dbReference type="Proteomes" id="UP000614601">
    <property type="component" value="Unassembled WGS sequence"/>
</dbReference>
<dbReference type="Gene3D" id="3.60.21.10">
    <property type="match status" value="1"/>
</dbReference>
<dbReference type="InterPro" id="IPR006186">
    <property type="entry name" value="Ser/Thr-sp_prot-phosphatase"/>
</dbReference>
<accession>A0A811KBN1</accession>
<evidence type="ECO:0000313" key="14">
    <source>
        <dbReference type="Proteomes" id="UP000614601"/>
    </source>
</evidence>
<evidence type="ECO:0000256" key="2">
    <source>
        <dbReference type="ARBA" id="ARBA00022723"/>
    </source>
</evidence>
<gene>
    <name evidence="13" type="ORF">BOKJ2_LOCUS4437</name>
</gene>
<dbReference type="GO" id="GO:0005737">
    <property type="term" value="C:cytoplasm"/>
    <property type="evidence" value="ECO:0007669"/>
    <property type="project" value="TreeGrafter"/>
</dbReference>
<comment type="similarity">
    <text evidence="1 10">Belongs to the PPP phosphatase family.</text>
</comment>